<dbReference type="EMBL" id="VSRR010000165">
    <property type="protein sequence ID" value="MPC11483.1"/>
    <property type="molecule type" value="Genomic_DNA"/>
</dbReference>
<organism evidence="1 2">
    <name type="scientific">Portunus trituberculatus</name>
    <name type="common">Swimming crab</name>
    <name type="synonym">Neptunus trituberculatus</name>
    <dbReference type="NCBI Taxonomy" id="210409"/>
    <lineage>
        <taxon>Eukaryota</taxon>
        <taxon>Metazoa</taxon>
        <taxon>Ecdysozoa</taxon>
        <taxon>Arthropoda</taxon>
        <taxon>Crustacea</taxon>
        <taxon>Multicrustacea</taxon>
        <taxon>Malacostraca</taxon>
        <taxon>Eumalacostraca</taxon>
        <taxon>Eucarida</taxon>
        <taxon>Decapoda</taxon>
        <taxon>Pleocyemata</taxon>
        <taxon>Brachyura</taxon>
        <taxon>Eubrachyura</taxon>
        <taxon>Portunoidea</taxon>
        <taxon>Portunidae</taxon>
        <taxon>Portuninae</taxon>
        <taxon>Portunus</taxon>
    </lineage>
</organism>
<evidence type="ECO:0000313" key="1">
    <source>
        <dbReference type="EMBL" id="MPC11483.1"/>
    </source>
</evidence>
<evidence type="ECO:0000313" key="2">
    <source>
        <dbReference type="Proteomes" id="UP000324222"/>
    </source>
</evidence>
<sequence>MGGGARNLMNHNRDSSFQASDEIMNIGSSFFAPYTPSTGTFSYERLLISPTSLYTKEFPDGSPNIGPYS</sequence>
<comment type="caution">
    <text evidence="1">The sequence shown here is derived from an EMBL/GenBank/DDBJ whole genome shotgun (WGS) entry which is preliminary data.</text>
</comment>
<protein>
    <submittedName>
        <fullName evidence="1">Uncharacterized protein</fullName>
    </submittedName>
</protein>
<reference evidence="1 2" key="1">
    <citation type="submission" date="2019-05" db="EMBL/GenBank/DDBJ databases">
        <title>Another draft genome of Portunus trituberculatus and its Hox gene families provides insights of decapod evolution.</title>
        <authorList>
            <person name="Jeong J.-H."/>
            <person name="Song I."/>
            <person name="Kim S."/>
            <person name="Choi T."/>
            <person name="Kim D."/>
            <person name="Ryu S."/>
            <person name="Kim W."/>
        </authorList>
    </citation>
    <scope>NUCLEOTIDE SEQUENCE [LARGE SCALE GENOMIC DNA]</scope>
    <source>
        <tissue evidence="1">Muscle</tissue>
    </source>
</reference>
<dbReference type="AlphaFoldDB" id="A0A5B7CVJ9"/>
<accession>A0A5B7CVJ9</accession>
<keyword evidence="2" id="KW-1185">Reference proteome</keyword>
<name>A0A5B7CVJ9_PORTR</name>
<proteinExistence type="predicted"/>
<dbReference type="Proteomes" id="UP000324222">
    <property type="component" value="Unassembled WGS sequence"/>
</dbReference>
<gene>
    <name evidence="1" type="ORF">E2C01_004150</name>
</gene>